<dbReference type="Proteomes" id="UP000075840">
    <property type="component" value="Unassembled WGS sequence"/>
</dbReference>
<dbReference type="InterPro" id="IPR052639">
    <property type="entry name" value="TRAIP_ubiq-protein_ligase"/>
</dbReference>
<dbReference type="PROSITE" id="PS50089">
    <property type="entry name" value="ZF_RING_2"/>
    <property type="match status" value="1"/>
</dbReference>
<proteinExistence type="predicted"/>
<dbReference type="EnsemblMetazoa" id="AARA000877-RA">
    <property type="protein sequence ID" value="AARA000877-PA"/>
    <property type="gene ID" value="AARA000877"/>
</dbReference>
<keyword evidence="2" id="KW-0862">Zinc</keyword>
<dbReference type="PANTHER" id="PTHR46569:SF1">
    <property type="entry name" value="E3 UBIQUITIN-PROTEIN LIGASE RFWD3-RELATED"/>
    <property type="match status" value="1"/>
</dbReference>
<dbReference type="Pfam" id="PF13639">
    <property type="entry name" value="zf-RING_2"/>
    <property type="match status" value="1"/>
</dbReference>
<dbReference type="GO" id="GO:0031297">
    <property type="term" value="P:replication fork processing"/>
    <property type="evidence" value="ECO:0007669"/>
    <property type="project" value="TreeGrafter"/>
</dbReference>
<dbReference type="SMART" id="SM00184">
    <property type="entry name" value="RING"/>
    <property type="match status" value="1"/>
</dbReference>
<keyword evidence="1" id="KW-0479">Metal-binding</keyword>
<dbReference type="GO" id="GO:0061630">
    <property type="term" value="F:ubiquitin protein ligase activity"/>
    <property type="evidence" value="ECO:0007669"/>
    <property type="project" value="TreeGrafter"/>
</dbReference>
<name>A0A182HI20_ANOAR</name>
<dbReference type="InterPro" id="IPR013083">
    <property type="entry name" value="Znf_RING/FYVE/PHD"/>
</dbReference>
<dbReference type="InterPro" id="IPR001841">
    <property type="entry name" value="Znf_RING"/>
</dbReference>
<sequence>MELSCSVCSELYVPTVHVVITPCGHMFHNDCILPWLERSRTCPDCRTECSASGLTKVHFNVTAHLERNNAMLMEKLDNITLKLGEALTKIEQTTDTCKEKQDMLSDTLQTVLVEMRTQNTGIRDLEHKMDECTMGLGDFMTSMFDAKE</sequence>
<dbReference type="Gene3D" id="3.30.40.10">
    <property type="entry name" value="Zinc/RING finger domain, C3HC4 (zinc finger)"/>
    <property type="match status" value="1"/>
</dbReference>
<dbReference type="EMBL" id="APCN01005863">
    <property type="status" value="NOT_ANNOTATED_CDS"/>
    <property type="molecule type" value="Genomic_DNA"/>
</dbReference>
<dbReference type="PANTHER" id="PTHR46569">
    <property type="entry name" value="E3 UBIQUITIN-PROTEIN LIGASE TRAIP"/>
    <property type="match status" value="1"/>
</dbReference>
<dbReference type="GO" id="GO:0016567">
    <property type="term" value="P:protein ubiquitination"/>
    <property type="evidence" value="ECO:0007669"/>
    <property type="project" value="TreeGrafter"/>
</dbReference>
<evidence type="ECO:0000313" key="3">
    <source>
        <dbReference type="EnsemblMetazoa" id="AARA000877-PA"/>
    </source>
</evidence>
<dbReference type="VEuPathDB" id="VectorBase:AARA21_000963"/>
<evidence type="ECO:0000313" key="4">
    <source>
        <dbReference type="Proteomes" id="UP000075840"/>
    </source>
</evidence>
<dbReference type="GeneID" id="120897554"/>
<evidence type="ECO:0000256" key="1">
    <source>
        <dbReference type="ARBA" id="ARBA00022771"/>
    </source>
</evidence>
<organism evidence="3 4">
    <name type="scientific">Anopheles arabiensis</name>
    <name type="common">Mosquito</name>
    <dbReference type="NCBI Taxonomy" id="7173"/>
    <lineage>
        <taxon>Eukaryota</taxon>
        <taxon>Metazoa</taxon>
        <taxon>Ecdysozoa</taxon>
        <taxon>Arthropoda</taxon>
        <taxon>Hexapoda</taxon>
        <taxon>Insecta</taxon>
        <taxon>Pterygota</taxon>
        <taxon>Neoptera</taxon>
        <taxon>Endopterygota</taxon>
        <taxon>Diptera</taxon>
        <taxon>Nematocera</taxon>
        <taxon>Culicoidea</taxon>
        <taxon>Culicidae</taxon>
        <taxon>Anophelinae</taxon>
        <taxon>Anopheles</taxon>
    </lineage>
</organism>
<protein>
    <submittedName>
        <fullName evidence="3">Uncharacterized protein</fullName>
    </submittedName>
</protein>
<dbReference type="GO" id="GO:0005634">
    <property type="term" value="C:nucleus"/>
    <property type="evidence" value="ECO:0007669"/>
    <property type="project" value="TreeGrafter"/>
</dbReference>
<dbReference type="GO" id="GO:0008270">
    <property type="term" value="F:zinc ion binding"/>
    <property type="evidence" value="ECO:0007669"/>
    <property type="project" value="UniProtKB-KW"/>
</dbReference>
<dbReference type="RefSeq" id="XP_040158463.1">
    <property type="nucleotide sequence ID" value="XM_040302529.1"/>
</dbReference>
<reference evidence="3" key="1">
    <citation type="submission" date="2022-08" db="UniProtKB">
        <authorList>
            <consortium name="EnsemblMetazoa"/>
        </authorList>
    </citation>
    <scope>IDENTIFICATION</scope>
    <source>
        <strain evidence="3">Dongola</strain>
    </source>
</reference>
<evidence type="ECO:0000256" key="2">
    <source>
        <dbReference type="ARBA" id="ARBA00022833"/>
    </source>
</evidence>
<dbReference type="GO" id="GO:0090734">
    <property type="term" value="C:site of DNA damage"/>
    <property type="evidence" value="ECO:0007669"/>
    <property type="project" value="TreeGrafter"/>
</dbReference>
<dbReference type="SUPFAM" id="SSF57850">
    <property type="entry name" value="RING/U-box"/>
    <property type="match status" value="1"/>
</dbReference>
<keyword evidence="4" id="KW-1185">Reference proteome</keyword>
<dbReference type="AlphaFoldDB" id="A0A182HI20"/>
<keyword evidence="1" id="KW-0863">Zinc-finger</keyword>
<dbReference type="KEGG" id="aara:120897554"/>
<dbReference type="VEuPathDB" id="VectorBase:AARA000877"/>
<accession>A0A182HI20</accession>